<keyword evidence="5" id="KW-1185">Reference proteome</keyword>
<name>A0ABU6IMP2_9FLAO</name>
<dbReference type="RefSeq" id="WP_326277130.1">
    <property type="nucleotide sequence ID" value="NZ_JAYKYV010000002.1"/>
</dbReference>
<dbReference type="Pfam" id="PF00144">
    <property type="entry name" value="Beta-lactamase"/>
    <property type="match status" value="1"/>
</dbReference>
<evidence type="ECO:0000256" key="2">
    <source>
        <dbReference type="SAM" id="SignalP"/>
    </source>
</evidence>
<dbReference type="Gene3D" id="3.40.710.10">
    <property type="entry name" value="DD-peptidase/beta-lactamase superfamily"/>
    <property type="match status" value="1"/>
</dbReference>
<feature type="repeat" description="TPR" evidence="1">
    <location>
        <begin position="431"/>
        <end position="464"/>
    </location>
</feature>
<reference evidence="4 5" key="1">
    <citation type="submission" date="2024-01" db="EMBL/GenBank/DDBJ databases">
        <title>The strains designed SYSU M86414 and SYSU M84420 isolated from the marine sediment in San Sha City (Hainan Province, China).</title>
        <authorList>
            <person name="Guo D."/>
        </authorList>
    </citation>
    <scope>NUCLEOTIDE SEQUENCE [LARGE SCALE GENOMIC DNA]</scope>
    <source>
        <strain evidence="4 5">SYSU M84420</strain>
    </source>
</reference>
<dbReference type="EMBL" id="JAYMGW010000002">
    <property type="protein sequence ID" value="MEC4264336.1"/>
    <property type="molecule type" value="Genomic_DNA"/>
</dbReference>
<gene>
    <name evidence="4" type="ORF">VOP03_03175</name>
</gene>
<protein>
    <submittedName>
        <fullName evidence="4">Serine hydrolase domain-containing protein</fullName>
        <ecNumber evidence="4">3.1.1.103</ecNumber>
    </submittedName>
</protein>
<comment type="caution">
    <text evidence="4">The sequence shown here is derived from an EMBL/GenBank/DDBJ whole genome shotgun (WGS) entry which is preliminary data.</text>
</comment>
<proteinExistence type="predicted"/>
<sequence length="482" mass="55284">MKTFKILFILLFLFLSTSCTNQKKKTASTELKTKIDNYLSKTMRLHNIPGLALAVVEGDSIIYENYFGKASLENNVQVDKNTLFRIFSATKLITSTGVFQLIQDGKLNLDDAISIYLDDLPPQWQEIKIKNLLSHSSGLPDIIKYESTLSDKALMEKLAKDKMDFVTGNQFRYNQTNYWLLAQIIEKITGLPFDEYVLDNQFENPKNGVLFSSNSQESIPNRATRYFYNDETKAFEKDTNNNGIRGHSGNGLNITLERFIEWNKRLDKNLLLDKQTKSKMWTPFNFVNQKDNFLYGWGNYPVNGLKSYGFSGGNLAAFRKFADNKTTIILLSNGYEIPAYDIIVNDVARIVIPQIKGSTLEEDVMGLTLKGEFGKAAESFKKLKEENPLSNFDNLKWNINSIGNSYLFSENYNEKALEVFKFNAEANPKWWVALAGLAEIYEKRKDTLNAITNYQKAISLNKNDEWSYNEQMENKINELKNN</sequence>
<evidence type="ECO:0000313" key="4">
    <source>
        <dbReference type="EMBL" id="MEC4264336.1"/>
    </source>
</evidence>
<dbReference type="EC" id="3.1.1.103" evidence="4"/>
<dbReference type="Gene3D" id="1.25.40.10">
    <property type="entry name" value="Tetratricopeptide repeat domain"/>
    <property type="match status" value="1"/>
</dbReference>
<dbReference type="SMART" id="SM00028">
    <property type="entry name" value="TPR"/>
    <property type="match status" value="1"/>
</dbReference>
<dbReference type="SUPFAM" id="SSF56601">
    <property type="entry name" value="beta-lactamase/transpeptidase-like"/>
    <property type="match status" value="1"/>
</dbReference>
<keyword evidence="1" id="KW-0802">TPR repeat</keyword>
<dbReference type="InterPro" id="IPR019734">
    <property type="entry name" value="TPR_rpt"/>
</dbReference>
<dbReference type="InterPro" id="IPR012338">
    <property type="entry name" value="Beta-lactam/transpept-like"/>
</dbReference>
<evidence type="ECO:0000259" key="3">
    <source>
        <dbReference type="Pfam" id="PF00144"/>
    </source>
</evidence>
<feature type="domain" description="Beta-lactamase-related" evidence="3">
    <location>
        <begin position="36"/>
        <end position="337"/>
    </location>
</feature>
<dbReference type="Proteomes" id="UP001355298">
    <property type="component" value="Unassembled WGS sequence"/>
</dbReference>
<feature type="chain" id="PRO_5045687026" evidence="2">
    <location>
        <begin position="22"/>
        <end position="482"/>
    </location>
</feature>
<dbReference type="PANTHER" id="PTHR46825:SF9">
    <property type="entry name" value="BETA-LACTAMASE-RELATED DOMAIN-CONTAINING PROTEIN"/>
    <property type="match status" value="1"/>
</dbReference>
<dbReference type="InterPro" id="IPR001466">
    <property type="entry name" value="Beta-lactam-related"/>
</dbReference>
<dbReference type="PANTHER" id="PTHR46825">
    <property type="entry name" value="D-ALANYL-D-ALANINE-CARBOXYPEPTIDASE/ENDOPEPTIDASE AMPH"/>
    <property type="match status" value="1"/>
</dbReference>
<dbReference type="InterPro" id="IPR050491">
    <property type="entry name" value="AmpC-like"/>
</dbReference>
<dbReference type="PROSITE" id="PS51257">
    <property type="entry name" value="PROKAR_LIPOPROTEIN"/>
    <property type="match status" value="1"/>
</dbReference>
<keyword evidence="2" id="KW-0732">Signal</keyword>
<dbReference type="SUPFAM" id="SSF48452">
    <property type="entry name" value="TPR-like"/>
    <property type="match status" value="1"/>
</dbReference>
<keyword evidence="4" id="KW-0378">Hydrolase</keyword>
<dbReference type="PROSITE" id="PS50005">
    <property type="entry name" value="TPR"/>
    <property type="match status" value="1"/>
</dbReference>
<evidence type="ECO:0000256" key="1">
    <source>
        <dbReference type="PROSITE-ProRule" id="PRU00339"/>
    </source>
</evidence>
<organism evidence="4 5">
    <name type="scientific">Flagellimonas halotolerans</name>
    <dbReference type="NCBI Taxonomy" id="3112164"/>
    <lineage>
        <taxon>Bacteria</taxon>
        <taxon>Pseudomonadati</taxon>
        <taxon>Bacteroidota</taxon>
        <taxon>Flavobacteriia</taxon>
        <taxon>Flavobacteriales</taxon>
        <taxon>Flavobacteriaceae</taxon>
        <taxon>Flagellimonas</taxon>
    </lineage>
</organism>
<evidence type="ECO:0000313" key="5">
    <source>
        <dbReference type="Proteomes" id="UP001355298"/>
    </source>
</evidence>
<dbReference type="GO" id="GO:0016787">
    <property type="term" value="F:hydrolase activity"/>
    <property type="evidence" value="ECO:0007669"/>
    <property type="project" value="UniProtKB-KW"/>
</dbReference>
<accession>A0ABU6IMP2</accession>
<dbReference type="InterPro" id="IPR011990">
    <property type="entry name" value="TPR-like_helical_dom_sf"/>
</dbReference>
<feature type="signal peptide" evidence="2">
    <location>
        <begin position="1"/>
        <end position="21"/>
    </location>
</feature>